<protein>
    <submittedName>
        <fullName evidence="1">Uncharacterized protein</fullName>
    </submittedName>
</protein>
<dbReference type="EMBL" id="QMFY01000005">
    <property type="protein sequence ID" value="RAW00907.1"/>
    <property type="molecule type" value="Genomic_DNA"/>
</dbReference>
<dbReference type="RefSeq" id="WP_112747063.1">
    <property type="nucleotide sequence ID" value="NZ_QMFY01000005.1"/>
</dbReference>
<gene>
    <name evidence="1" type="ORF">DQQ10_11735</name>
</gene>
<sequence length="79" mass="8797">MTIEVSISTSSSIAGLTSNDSTFTDGFHLHFIAKDDQCRKLWTISDTNENGDLARYTSIQHALLAAAEKMKLYRTSIQE</sequence>
<evidence type="ECO:0000313" key="1">
    <source>
        <dbReference type="EMBL" id="RAW00907.1"/>
    </source>
</evidence>
<organism evidence="1 2">
    <name type="scientific">Pseudochryseolinea flava</name>
    <dbReference type="NCBI Taxonomy" id="2059302"/>
    <lineage>
        <taxon>Bacteria</taxon>
        <taxon>Pseudomonadati</taxon>
        <taxon>Bacteroidota</taxon>
        <taxon>Cytophagia</taxon>
        <taxon>Cytophagales</taxon>
        <taxon>Fulvivirgaceae</taxon>
        <taxon>Pseudochryseolinea</taxon>
    </lineage>
</organism>
<dbReference type="AlphaFoldDB" id="A0A364Y503"/>
<reference evidence="1 2" key="1">
    <citation type="submission" date="2018-06" db="EMBL/GenBank/DDBJ databases">
        <title>Chryseolinea flavus sp. nov., a member of the phylum Bacteroidetes isolated from soil.</title>
        <authorList>
            <person name="Li Y."/>
            <person name="Wang J."/>
        </authorList>
    </citation>
    <scope>NUCLEOTIDE SEQUENCE [LARGE SCALE GENOMIC DNA]</scope>
    <source>
        <strain evidence="1 2">SDU1-6</strain>
    </source>
</reference>
<evidence type="ECO:0000313" key="2">
    <source>
        <dbReference type="Proteomes" id="UP000251889"/>
    </source>
</evidence>
<keyword evidence="2" id="KW-1185">Reference proteome</keyword>
<comment type="caution">
    <text evidence="1">The sequence shown here is derived from an EMBL/GenBank/DDBJ whole genome shotgun (WGS) entry which is preliminary data.</text>
</comment>
<accession>A0A364Y503</accession>
<name>A0A364Y503_9BACT</name>
<proteinExistence type="predicted"/>
<dbReference type="Proteomes" id="UP000251889">
    <property type="component" value="Unassembled WGS sequence"/>
</dbReference>